<evidence type="ECO:0000313" key="1">
    <source>
        <dbReference type="EMBL" id="GGG60577.1"/>
    </source>
</evidence>
<dbReference type="PROSITE" id="PS51257">
    <property type="entry name" value="PROKAR_LIPOPROTEIN"/>
    <property type="match status" value="1"/>
</dbReference>
<dbReference type="Proteomes" id="UP000625976">
    <property type="component" value="Unassembled WGS sequence"/>
</dbReference>
<evidence type="ECO:0000313" key="2">
    <source>
        <dbReference type="Proteomes" id="UP000625976"/>
    </source>
</evidence>
<name>A0A917GXJ5_9FLAO</name>
<accession>A0A917GXJ5</accession>
<proteinExistence type="predicted"/>
<reference evidence="1" key="2">
    <citation type="submission" date="2020-09" db="EMBL/GenBank/DDBJ databases">
        <authorList>
            <person name="Sun Q."/>
            <person name="Zhou Y."/>
        </authorList>
    </citation>
    <scope>NUCLEOTIDE SEQUENCE</scope>
    <source>
        <strain evidence="1">CGMCC 1.12751</strain>
    </source>
</reference>
<dbReference type="EMBL" id="BMFQ01000007">
    <property type="protein sequence ID" value="GGG60577.1"/>
    <property type="molecule type" value="Genomic_DNA"/>
</dbReference>
<organism evidence="1 2">
    <name type="scientific">Bizionia arctica</name>
    <dbReference type="NCBI Taxonomy" id="1495645"/>
    <lineage>
        <taxon>Bacteria</taxon>
        <taxon>Pseudomonadati</taxon>
        <taxon>Bacteroidota</taxon>
        <taxon>Flavobacteriia</taxon>
        <taxon>Flavobacteriales</taxon>
        <taxon>Flavobacteriaceae</taxon>
        <taxon>Bizionia</taxon>
    </lineage>
</organism>
<protein>
    <submittedName>
        <fullName evidence="1">Uncharacterized protein</fullName>
    </submittedName>
</protein>
<dbReference type="RefSeq" id="WP_188467147.1">
    <property type="nucleotide sequence ID" value="NZ_BMFQ01000007.1"/>
</dbReference>
<sequence>MKKTLHLILILLLFISCKNELNIQPKYSDFETDLETRNLFGKVKEFSQFRANIKSSDKNQTEKPIINLKENFTENGFVKSTEYFGTFGKTQQITENFYDANDYLQKRITKGVNFPENMVELIERDSIKKTEFRNITINDTLNIEFHSTFGKLDRIEEQIKIENGDTIFVKYNYKFDSNKNIILLEEIENEIKTVTENKYDQNGNIVESINGFDNFKMKTITIYKAGRISKIEYYSIFDDSEQLLESVTEFDKYYNPTNEKTYQDSKLKRETKNEYKFDNNGNWIKKTVSLKEHFYNSKKFVPIYIESRKIEYWE</sequence>
<dbReference type="AlphaFoldDB" id="A0A917GXJ5"/>
<gene>
    <name evidence="1" type="ORF">GCM10010976_34170</name>
</gene>
<keyword evidence="2" id="KW-1185">Reference proteome</keyword>
<reference evidence="1" key="1">
    <citation type="journal article" date="2014" name="Int. J. Syst. Evol. Microbiol.">
        <title>Complete genome sequence of Corynebacterium casei LMG S-19264T (=DSM 44701T), isolated from a smear-ripened cheese.</title>
        <authorList>
            <consortium name="US DOE Joint Genome Institute (JGI-PGF)"/>
            <person name="Walter F."/>
            <person name="Albersmeier A."/>
            <person name="Kalinowski J."/>
            <person name="Ruckert C."/>
        </authorList>
    </citation>
    <scope>NUCLEOTIDE SEQUENCE</scope>
    <source>
        <strain evidence="1">CGMCC 1.12751</strain>
    </source>
</reference>
<comment type="caution">
    <text evidence="1">The sequence shown here is derived from an EMBL/GenBank/DDBJ whole genome shotgun (WGS) entry which is preliminary data.</text>
</comment>